<evidence type="ECO:0000313" key="2">
    <source>
        <dbReference type="Proteomes" id="UP000663720"/>
    </source>
</evidence>
<organism evidence="1 2">
    <name type="scientific">Desulfonema limicola</name>
    <dbReference type="NCBI Taxonomy" id="45656"/>
    <lineage>
        <taxon>Bacteria</taxon>
        <taxon>Pseudomonadati</taxon>
        <taxon>Thermodesulfobacteriota</taxon>
        <taxon>Desulfobacteria</taxon>
        <taxon>Desulfobacterales</taxon>
        <taxon>Desulfococcaceae</taxon>
        <taxon>Desulfonema</taxon>
    </lineage>
</organism>
<name>A0A975GI06_9BACT</name>
<dbReference type="AlphaFoldDB" id="A0A975GI06"/>
<dbReference type="KEGG" id="dli:dnl_36460"/>
<dbReference type="EMBL" id="CP061799">
    <property type="protein sequence ID" value="QTA81313.1"/>
    <property type="molecule type" value="Genomic_DNA"/>
</dbReference>
<dbReference type="RefSeq" id="WP_207687362.1">
    <property type="nucleotide sequence ID" value="NZ_CP061799.1"/>
</dbReference>
<keyword evidence="2" id="KW-1185">Reference proteome</keyword>
<accession>A0A975GI06</accession>
<proteinExistence type="predicted"/>
<protein>
    <submittedName>
        <fullName evidence="1">Uncharacterized protein</fullName>
    </submittedName>
</protein>
<dbReference type="Proteomes" id="UP000663720">
    <property type="component" value="Chromosome"/>
</dbReference>
<reference evidence="1" key="1">
    <citation type="journal article" date="2021" name="Microb. Physiol.">
        <title>Proteogenomic Insights into the Physiology of Marine, Sulfate-Reducing, Filamentous Desulfonema limicola and Desulfonema magnum.</title>
        <authorList>
            <person name="Schnaars V."/>
            <person name="Wohlbrand L."/>
            <person name="Scheve S."/>
            <person name="Hinrichs C."/>
            <person name="Reinhardt R."/>
            <person name="Rabus R."/>
        </authorList>
    </citation>
    <scope>NUCLEOTIDE SEQUENCE</scope>
    <source>
        <strain evidence="1">5ac10</strain>
    </source>
</reference>
<gene>
    <name evidence="1" type="ORF">dnl_36460</name>
</gene>
<evidence type="ECO:0000313" key="1">
    <source>
        <dbReference type="EMBL" id="QTA81313.1"/>
    </source>
</evidence>
<sequence>MKIHLNKKPILIDKYQKLLASQWTSETVKESLDLANTFLNSCKTPLGFSELLKNYEKSELFDFFTSSNFKNYIQNQTVLLSYKNFPGIPEKIPNRRSPSKIEYSKLALEVIYNLSFPIFATYKKDNNIILDGETGFLRDIQSLILILTSNFILPILKQNRLKEEINFLNLMMFIHSLMVWHDKPAHQNQLFSIVFDNMGFHEAVIDCLYIAYRLTPPEDHDYLTKAQAYWAALIDAEMFDKAKEFSLKLLRNSLEEHFEEIKEIIELTFELEQK</sequence>